<dbReference type="InterPro" id="IPR036291">
    <property type="entry name" value="NAD(P)-bd_dom_sf"/>
</dbReference>
<reference evidence="2 3" key="1">
    <citation type="journal article" date="2019" name="Int. J. Syst. Evol. Microbiol.">
        <title>The Global Catalogue of Microorganisms (GCM) 10K type strain sequencing project: providing services to taxonomists for standard genome sequencing and annotation.</title>
        <authorList>
            <consortium name="The Broad Institute Genomics Platform"/>
            <consortium name="The Broad Institute Genome Sequencing Center for Infectious Disease"/>
            <person name="Wu L."/>
            <person name="Ma J."/>
        </authorList>
    </citation>
    <scope>NUCLEOTIDE SEQUENCE [LARGE SCALE GENOMIC DNA]</scope>
    <source>
        <strain evidence="2 3">JCM 15089</strain>
    </source>
</reference>
<comment type="caution">
    <text evidence="2">The sequence shown here is derived from an EMBL/GenBank/DDBJ whole genome shotgun (WGS) entry which is preliminary data.</text>
</comment>
<evidence type="ECO:0000313" key="2">
    <source>
        <dbReference type="EMBL" id="GAA0562119.1"/>
    </source>
</evidence>
<keyword evidence="3" id="KW-1185">Reference proteome</keyword>
<gene>
    <name evidence="2" type="ORF">GCM10008942_08190</name>
</gene>
<dbReference type="EMBL" id="BAAADD010000002">
    <property type="protein sequence ID" value="GAA0562119.1"/>
    <property type="molecule type" value="Genomic_DNA"/>
</dbReference>
<dbReference type="Proteomes" id="UP001499951">
    <property type="component" value="Unassembled WGS sequence"/>
</dbReference>
<dbReference type="Gene3D" id="3.30.360.10">
    <property type="entry name" value="Dihydrodipicolinate Reductase, domain 2"/>
    <property type="match status" value="1"/>
</dbReference>
<dbReference type="InterPro" id="IPR050463">
    <property type="entry name" value="Gfo/Idh/MocA_oxidrdct_glycsds"/>
</dbReference>
<dbReference type="SUPFAM" id="SSF51735">
    <property type="entry name" value="NAD(P)-binding Rossmann-fold domains"/>
    <property type="match status" value="1"/>
</dbReference>
<protein>
    <submittedName>
        <fullName evidence="2">Gfo/Idh/MocA family oxidoreductase</fullName>
    </submittedName>
</protein>
<dbReference type="PANTHER" id="PTHR43818">
    <property type="entry name" value="BCDNA.GH03377"/>
    <property type="match status" value="1"/>
</dbReference>
<name>A0ABN1EAR8_9PROT</name>
<accession>A0ABN1EAR8</accession>
<dbReference type="Gene3D" id="3.40.50.720">
    <property type="entry name" value="NAD(P)-binding Rossmann-like Domain"/>
    <property type="match status" value="1"/>
</dbReference>
<evidence type="ECO:0000259" key="1">
    <source>
        <dbReference type="Pfam" id="PF01408"/>
    </source>
</evidence>
<dbReference type="RefSeq" id="WP_166932271.1">
    <property type="nucleotide sequence ID" value="NZ_BAAADD010000002.1"/>
</dbReference>
<dbReference type="Pfam" id="PF01408">
    <property type="entry name" value="GFO_IDH_MocA"/>
    <property type="match status" value="1"/>
</dbReference>
<proteinExistence type="predicted"/>
<evidence type="ECO:0000313" key="3">
    <source>
        <dbReference type="Proteomes" id="UP001499951"/>
    </source>
</evidence>
<organism evidence="2 3">
    <name type="scientific">Rhizomicrobium electricum</name>
    <dbReference type="NCBI Taxonomy" id="480070"/>
    <lineage>
        <taxon>Bacteria</taxon>
        <taxon>Pseudomonadati</taxon>
        <taxon>Pseudomonadota</taxon>
        <taxon>Alphaproteobacteria</taxon>
        <taxon>Micropepsales</taxon>
        <taxon>Micropepsaceae</taxon>
        <taxon>Rhizomicrobium</taxon>
    </lineage>
</organism>
<sequence length="309" mass="33801">MQPIRVGIVGLGKIALEEHVPALKANAAFELAACASAKVQLPDVASFASMEAMLDGCPELDAVAICTPPQAHFEAARLALTRGKHVLLEKPPCPTVAQFDALTALAAERGRTLFQTWHARESDAVERAVRWMDRRTVRGGHVVWKEDVRQWHPGQTWIWQDGGFGVLDAGINAISILTRILSEPVEVDFAHLLVPENCVSPIAAAVAFRTPSGATIDSEFDFRHRGDQARAMEIETDDGMLTLAWQGFATSGRGMMVQLGTQREEYTSLYDRFADLIARGVSETDKRPLELVTEILATAGRSTVAPFKE</sequence>
<feature type="domain" description="Gfo/Idh/MocA-like oxidoreductase N-terminal" evidence="1">
    <location>
        <begin position="4"/>
        <end position="114"/>
    </location>
</feature>
<dbReference type="InterPro" id="IPR000683">
    <property type="entry name" value="Gfo/Idh/MocA-like_OxRdtase_N"/>
</dbReference>
<dbReference type="PANTHER" id="PTHR43818:SF7">
    <property type="entry name" value="DEHYDROGENASE"/>
    <property type="match status" value="1"/>
</dbReference>